<organism evidence="1">
    <name type="scientific">Paenibacillus ihbetae</name>
    <dbReference type="NCBI Taxonomy" id="1870820"/>
    <lineage>
        <taxon>Bacteria</taxon>
        <taxon>Bacillati</taxon>
        <taxon>Bacillota</taxon>
        <taxon>Bacilli</taxon>
        <taxon>Bacillales</taxon>
        <taxon>Paenibacillaceae</taxon>
        <taxon>Paenibacillus</taxon>
    </lineage>
</organism>
<dbReference type="Pfam" id="PF11385">
    <property type="entry name" value="DUF3189"/>
    <property type="match status" value="1"/>
</dbReference>
<evidence type="ECO:0000313" key="1">
    <source>
        <dbReference type="EMBL" id="ANY71409.1"/>
    </source>
</evidence>
<accession>A0A1B2DUM2</accession>
<protein>
    <submittedName>
        <fullName evidence="1">ABC transporter</fullName>
    </submittedName>
</protein>
<reference evidence="1" key="1">
    <citation type="submission" date="2016-08" db="EMBL/GenBank/DDBJ databases">
        <title>Complete Genome Seqeunce of Paenibacillus sp. nov. IHBB 9852 from high altitute lake of Indian trans-Himalayas.</title>
        <authorList>
            <person name="Kiran S."/>
            <person name="Swarnkar M.K."/>
            <person name="Rana A."/>
            <person name="Tewari R."/>
            <person name="Gulati A."/>
        </authorList>
    </citation>
    <scope>NUCLEOTIDE SEQUENCE [LARGE SCALE GENOMIC DNA]</scope>
    <source>
        <strain evidence="1">IHBB 9852</strain>
    </source>
</reference>
<sequence length="174" mass="19256">MIFIYHDYGGTHTTSLAAAYHLNKLPTHRKLSKEEIMAVDYFNQLTASDMGKLIFRGLDEDGNPVYTVGKGNSKAVLPAMIQMAAMLQEKFKNEEPIVFSNTSPTVPMVLSFGGFLSRGLKMDALGVPFLVKGAQRCCRTIHELVLHTKETAAARAAKDSVIVLDNKHFKRKGQ</sequence>
<dbReference type="KEGG" id="pib:BBD41_01780"/>
<dbReference type="RefSeq" id="WP_099476515.1">
    <property type="nucleotide sequence ID" value="NZ_CP016809.1"/>
</dbReference>
<dbReference type="EMBL" id="CP016809">
    <property type="protein sequence ID" value="ANY71409.1"/>
    <property type="molecule type" value="Genomic_DNA"/>
</dbReference>
<dbReference type="InterPro" id="IPR021525">
    <property type="entry name" value="DUF3189"/>
</dbReference>
<dbReference type="AlphaFoldDB" id="A0A1B2DUM2"/>
<proteinExistence type="predicted"/>
<name>A0A1B2DUM2_9BACL</name>
<gene>
    <name evidence="1" type="ORF">BBD41_01780</name>
</gene>